<evidence type="ECO:0000256" key="7">
    <source>
        <dbReference type="RuleBase" id="RU910716"/>
    </source>
</evidence>
<dbReference type="GO" id="GO:0043652">
    <property type="term" value="P:engulfment of apoptotic cell"/>
    <property type="evidence" value="ECO:0007669"/>
    <property type="project" value="TreeGrafter"/>
</dbReference>
<dbReference type="InterPro" id="IPR018629">
    <property type="entry name" value="XK-rel"/>
</dbReference>
<evidence type="ECO:0000256" key="6">
    <source>
        <dbReference type="ARBA" id="ARBA00023136"/>
    </source>
</evidence>
<evidence type="ECO:0000313" key="8">
    <source>
        <dbReference type="EMBL" id="KPM11661.1"/>
    </source>
</evidence>
<comment type="similarity">
    <text evidence="2 7">Belongs to the XK family.</text>
</comment>
<dbReference type="AlphaFoldDB" id="A0A132AL15"/>
<evidence type="ECO:0000256" key="5">
    <source>
        <dbReference type="ARBA" id="ARBA00022989"/>
    </source>
</evidence>
<sequence>MKTTFCTNRLEELFYNALLGAIFIFCYFNPVDSPSRRRYLFYYSVMFTENIIILILWYQICDPNKWYRLPAFIFYFLSFSIGIILMIVYYNSKQSSNNQLPMIVVASGNTENTKIDRNVGEKSNENIRTQNLTETKPTSKTSNTRSRIQNYKRQFSDVWTTKNRLLHPRPAVPSV</sequence>
<comment type="subcellular location">
    <subcellularLocation>
        <location evidence="1">Cell membrane</location>
        <topology evidence="1">Multi-pass membrane protein</topology>
    </subcellularLocation>
    <subcellularLocation>
        <location evidence="7">Membrane</location>
        <topology evidence="7">Multi-pass membrane protein</topology>
    </subcellularLocation>
</comment>
<dbReference type="GO" id="GO:0070782">
    <property type="term" value="P:phosphatidylserine exposure on apoptotic cell surface"/>
    <property type="evidence" value="ECO:0007669"/>
    <property type="project" value="TreeGrafter"/>
</dbReference>
<evidence type="ECO:0000256" key="1">
    <source>
        <dbReference type="ARBA" id="ARBA00004651"/>
    </source>
</evidence>
<evidence type="ECO:0000313" key="9">
    <source>
        <dbReference type="Proteomes" id="UP000616769"/>
    </source>
</evidence>
<dbReference type="Pfam" id="PF09815">
    <property type="entry name" value="XK-related"/>
    <property type="match status" value="1"/>
</dbReference>
<dbReference type="VEuPathDB" id="VectorBase:SSCA002795"/>
<feature type="transmembrane region" description="Helical" evidence="7">
    <location>
        <begin position="40"/>
        <end position="60"/>
    </location>
</feature>
<gene>
    <name evidence="8" type="ORF">QR98_0102340</name>
</gene>
<comment type="caution">
    <text evidence="8">The sequence shown here is derived from an EMBL/GenBank/DDBJ whole genome shotgun (WGS) entry which is preliminary data.</text>
</comment>
<dbReference type="OrthoDB" id="6136301at2759"/>
<proteinExistence type="inferred from homology"/>
<evidence type="ECO:0000256" key="4">
    <source>
        <dbReference type="ARBA" id="ARBA00022692"/>
    </source>
</evidence>
<dbReference type="PANTHER" id="PTHR16024:SF6">
    <property type="entry name" value="XK-RELATED PROTEIN"/>
    <property type="match status" value="1"/>
</dbReference>
<keyword evidence="4 7" id="KW-0812">Transmembrane</keyword>
<reference evidence="8 9" key="1">
    <citation type="journal article" date="2015" name="Parasit. Vectors">
        <title>Draft genome of the scabies mite.</title>
        <authorList>
            <person name="Rider S.D.Jr."/>
            <person name="Morgan M.S."/>
            <person name="Arlian L.G."/>
        </authorList>
    </citation>
    <scope>NUCLEOTIDE SEQUENCE [LARGE SCALE GENOMIC DNA]</scope>
    <source>
        <strain evidence="8">Arlian Lab</strain>
    </source>
</reference>
<dbReference type="PANTHER" id="PTHR16024">
    <property type="entry name" value="XK-RELATED PROTEIN"/>
    <property type="match status" value="1"/>
</dbReference>
<evidence type="ECO:0000256" key="2">
    <source>
        <dbReference type="ARBA" id="ARBA00008789"/>
    </source>
</evidence>
<evidence type="ECO:0000256" key="3">
    <source>
        <dbReference type="ARBA" id="ARBA00022475"/>
    </source>
</evidence>
<protein>
    <recommendedName>
        <fullName evidence="7">XK-related protein</fullName>
    </recommendedName>
</protein>
<keyword evidence="3" id="KW-1003">Cell membrane</keyword>
<accession>A0A132AL15</accession>
<keyword evidence="5 7" id="KW-1133">Transmembrane helix</keyword>
<name>A0A132AL15_SARSC</name>
<dbReference type="GO" id="GO:1902742">
    <property type="term" value="P:apoptotic process involved in development"/>
    <property type="evidence" value="ECO:0007669"/>
    <property type="project" value="TreeGrafter"/>
</dbReference>
<feature type="transmembrane region" description="Helical" evidence="7">
    <location>
        <begin position="72"/>
        <end position="90"/>
    </location>
</feature>
<dbReference type="GO" id="GO:0005886">
    <property type="term" value="C:plasma membrane"/>
    <property type="evidence" value="ECO:0007669"/>
    <property type="project" value="UniProtKB-SubCell"/>
</dbReference>
<keyword evidence="6 7" id="KW-0472">Membrane</keyword>
<dbReference type="EMBL" id="JXLN01017704">
    <property type="protein sequence ID" value="KPM11661.1"/>
    <property type="molecule type" value="Genomic_DNA"/>
</dbReference>
<organism evidence="8 9">
    <name type="scientific">Sarcoptes scabiei</name>
    <name type="common">Itch mite</name>
    <name type="synonym">Acarus scabiei</name>
    <dbReference type="NCBI Taxonomy" id="52283"/>
    <lineage>
        <taxon>Eukaryota</taxon>
        <taxon>Metazoa</taxon>
        <taxon>Ecdysozoa</taxon>
        <taxon>Arthropoda</taxon>
        <taxon>Chelicerata</taxon>
        <taxon>Arachnida</taxon>
        <taxon>Acari</taxon>
        <taxon>Acariformes</taxon>
        <taxon>Sarcoptiformes</taxon>
        <taxon>Astigmata</taxon>
        <taxon>Psoroptidia</taxon>
        <taxon>Sarcoptoidea</taxon>
        <taxon>Sarcoptidae</taxon>
        <taxon>Sarcoptinae</taxon>
        <taxon>Sarcoptes</taxon>
    </lineage>
</organism>
<dbReference type="Proteomes" id="UP000616769">
    <property type="component" value="Unassembled WGS sequence"/>
</dbReference>
<dbReference type="InterPro" id="IPR050895">
    <property type="entry name" value="XK-related_scramblase"/>
</dbReference>
<feature type="transmembrane region" description="Helical" evidence="7">
    <location>
        <begin position="12"/>
        <end position="28"/>
    </location>
</feature>